<evidence type="ECO:0000313" key="1">
    <source>
        <dbReference type="EMBL" id="CAG2231267.1"/>
    </source>
</evidence>
<protein>
    <submittedName>
        <fullName evidence="1">Uncharacterized protein</fullName>
    </submittedName>
</protein>
<proteinExistence type="predicted"/>
<dbReference type="InterPro" id="IPR032675">
    <property type="entry name" value="LRR_dom_sf"/>
</dbReference>
<dbReference type="OrthoDB" id="10328611at2759"/>
<keyword evidence="2" id="KW-1185">Reference proteome</keyword>
<name>A0A8S3TLQ8_MYTED</name>
<sequence>MTEISIYNNPHRNGFVLGHRHFAVLQEICLQKLNLMDDSILGIQFGPFLKYGYTDNCLEELNINLMFDSTNSYVFAFCAFKHLKILGIPHVVSKDNRLERSTPNDVSYSFCLPKTLEQLDYHSNVKSYCTRRIANLTILNGSNLKVVNMANVTVRDCNGTIYGIENLEYLDMSGIYQ</sequence>
<comment type="caution">
    <text evidence="1">The sequence shown here is derived from an EMBL/GenBank/DDBJ whole genome shotgun (WGS) entry which is preliminary data.</text>
</comment>
<dbReference type="SUPFAM" id="SSF52047">
    <property type="entry name" value="RNI-like"/>
    <property type="match status" value="1"/>
</dbReference>
<dbReference type="Gene3D" id="3.80.10.10">
    <property type="entry name" value="Ribonuclease Inhibitor"/>
    <property type="match status" value="1"/>
</dbReference>
<dbReference type="AlphaFoldDB" id="A0A8S3TLQ8"/>
<evidence type="ECO:0000313" key="2">
    <source>
        <dbReference type="Proteomes" id="UP000683360"/>
    </source>
</evidence>
<accession>A0A8S3TLQ8</accession>
<dbReference type="EMBL" id="CAJPWZ010002137">
    <property type="protein sequence ID" value="CAG2231267.1"/>
    <property type="molecule type" value="Genomic_DNA"/>
</dbReference>
<gene>
    <name evidence="1" type="ORF">MEDL_44081</name>
</gene>
<organism evidence="1 2">
    <name type="scientific">Mytilus edulis</name>
    <name type="common">Blue mussel</name>
    <dbReference type="NCBI Taxonomy" id="6550"/>
    <lineage>
        <taxon>Eukaryota</taxon>
        <taxon>Metazoa</taxon>
        <taxon>Spiralia</taxon>
        <taxon>Lophotrochozoa</taxon>
        <taxon>Mollusca</taxon>
        <taxon>Bivalvia</taxon>
        <taxon>Autobranchia</taxon>
        <taxon>Pteriomorphia</taxon>
        <taxon>Mytilida</taxon>
        <taxon>Mytiloidea</taxon>
        <taxon>Mytilidae</taxon>
        <taxon>Mytilinae</taxon>
        <taxon>Mytilus</taxon>
    </lineage>
</organism>
<dbReference type="Proteomes" id="UP000683360">
    <property type="component" value="Unassembled WGS sequence"/>
</dbReference>
<reference evidence="1" key="1">
    <citation type="submission" date="2021-03" db="EMBL/GenBank/DDBJ databases">
        <authorList>
            <person name="Bekaert M."/>
        </authorList>
    </citation>
    <scope>NUCLEOTIDE SEQUENCE</scope>
</reference>